<comment type="caution">
    <text evidence="9">The sequence shown here is derived from an EMBL/GenBank/DDBJ whole genome shotgun (WGS) entry which is preliminary data.</text>
</comment>
<comment type="subcellular location">
    <subcellularLocation>
        <location evidence="1">Cell membrane</location>
        <topology evidence="1">Multi-pass membrane protein</topology>
    </subcellularLocation>
</comment>
<evidence type="ECO:0008006" key="11">
    <source>
        <dbReference type="Google" id="ProtNLM"/>
    </source>
</evidence>
<dbReference type="InterPro" id="IPR038665">
    <property type="entry name" value="Voltage-dep_anion_channel_sf"/>
</dbReference>
<organism evidence="9 10">
    <name type="scientific">Demequina sediminis</name>
    <dbReference type="NCBI Taxonomy" id="1930058"/>
    <lineage>
        <taxon>Bacteria</taxon>
        <taxon>Bacillati</taxon>
        <taxon>Actinomycetota</taxon>
        <taxon>Actinomycetes</taxon>
        <taxon>Micrococcales</taxon>
        <taxon>Demequinaceae</taxon>
        <taxon>Demequina</taxon>
    </lineage>
</organism>
<feature type="transmembrane region" description="Helical" evidence="8">
    <location>
        <begin position="151"/>
        <end position="170"/>
    </location>
</feature>
<evidence type="ECO:0000256" key="1">
    <source>
        <dbReference type="ARBA" id="ARBA00004651"/>
    </source>
</evidence>
<feature type="transmembrane region" description="Helical" evidence="8">
    <location>
        <begin position="286"/>
        <end position="312"/>
    </location>
</feature>
<feature type="transmembrane region" description="Helical" evidence="8">
    <location>
        <begin position="220"/>
        <end position="239"/>
    </location>
</feature>
<keyword evidence="3" id="KW-0813">Transport</keyword>
<keyword evidence="5 8" id="KW-0812">Transmembrane</keyword>
<dbReference type="InterPro" id="IPR051629">
    <property type="entry name" value="Sulfite_efflux_TDT"/>
</dbReference>
<sequence length="361" mass="36169">MTEPRPSTIAPQWFAVVMGTSIIATASHALPVRLPGLEALAWVAWSVAGALLVLLSLVAAVQWSTRPGSVRAHLLDPEAAPGFGALSMAFTAFAGATLAVAQPAPGAGGLAIRVAAALWIVGTAIGVATAVLIPAIAFMHHRAASDAASGTWLLPVVPPMVSAAVGALLLPHLHGIAAQTLALACYAMVGAVGLGATVLVVLLWSRLAHHGAGPARTTPSLWLVLGPLGQGVTALGLLADHASPALGVEPRLLVIAAVGLGVPFMGFALMWLAITATMTAAAARRGLPFSLGWWAFTFPVGTLVTGASSLALHTGAAAATWLAAGLFVLLLAGWAVAATGTVRGLRVVAAPALRAARTSGA</sequence>
<evidence type="ECO:0000313" key="9">
    <source>
        <dbReference type="EMBL" id="GAA5517727.1"/>
    </source>
</evidence>
<evidence type="ECO:0000256" key="3">
    <source>
        <dbReference type="ARBA" id="ARBA00022448"/>
    </source>
</evidence>
<feature type="transmembrane region" description="Helical" evidence="8">
    <location>
        <begin position="116"/>
        <end position="139"/>
    </location>
</feature>
<feature type="transmembrane region" description="Helical" evidence="8">
    <location>
        <begin position="42"/>
        <end position="61"/>
    </location>
</feature>
<evidence type="ECO:0000256" key="7">
    <source>
        <dbReference type="ARBA" id="ARBA00023136"/>
    </source>
</evidence>
<feature type="transmembrane region" description="Helical" evidence="8">
    <location>
        <begin position="251"/>
        <end position="274"/>
    </location>
</feature>
<keyword evidence="4" id="KW-1003">Cell membrane</keyword>
<proteinExistence type="inferred from homology"/>
<dbReference type="RefSeq" id="WP_286215764.1">
    <property type="nucleotide sequence ID" value="NZ_AP027736.1"/>
</dbReference>
<dbReference type="InterPro" id="IPR004695">
    <property type="entry name" value="SLAC1/Mae1/Ssu1/TehA"/>
</dbReference>
<feature type="transmembrane region" description="Helical" evidence="8">
    <location>
        <begin position="12"/>
        <end position="30"/>
    </location>
</feature>
<evidence type="ECO:0000313" key="10">
    <source>
        <dbReference type="Proteomes" id="UP001426770"/>
    </source>
</evidence>
<keyword evidence="7 8" id="KW-0472">Membrane</keyword>
<evidence type="ECO:0000256" key="6">
    <source>
        <dbReference type="ARBA" id="ARBA00022989"/>
    </source>
</evidence>
<dbReference type="PANTHER" id="PTHR31686:SF1">
    <property type="entry name" value="SULFITE EFFLUX PUMP SSU1"/>
    <property type="match status" value="1"/>
</dbReference>
<protein>
    <recommendedName>
        <fullName evidence="11">C4-dicarboxylate ABC transporter</fullName>
    </recommendedName>
</protein>
<evidence type="ECO:0000256" key="4">
    <source>
        <dbReference type="ARBA" id="ARBA00022475"/>
    </source>
</evidence>
<keyword evidence="10" id="KW-1185">Reference proteome</keyword>
<dbReference type="Gene3D" id="1.50.10.150">
    <property type="entry name" value="Voltage-dependent anion channel"/>
    <property type="match status" value="1"/>
</dbReference>
<evidence type="ECO:0000256" key="8">
    <source>
        <dbReference type="SAM" id="Phobius"/>
    </source>
</evidence>
<dbReference type="EMBL" id="BAABRR010000001">
    <property type="protein sequence ID" value="GAA5517727.1"/>
    <property type="molecule type" value="Genomic_DNA"/>
</dbReference>
<comment type="similarity">
    <text evidence="2">Belongs to the tellurite-resistance/dicarboxylate transporter (TDT) family.</text>
</comment>
<feature type="transmembrane region" description="Helical" evidence="8">
    <location>
        <begin position="82"/>
        <end position="104"/>
    </location>
</feature>
<keyword evidence="6 8" id="KW-1133">Transmembrane helix</keyword>
<reference evidence="9 10" key="1">
    <citation type="submission" date="2024-02" db="EMBL/GenBank/DDBJ databases">
        <title>Lysinimicrobium sediminis NBRC 112286.</title>
        <authorList>
            <person name="Ichikawa N."/>
            <person name="Katano-Makiyama Y."/>
            <person name="Hidaka K."/>
        </authorList>
    </citation>
    <scope>NUCLEOTIDE SEQUENCE [LARGE SCALE GENOMIC DNA]</scope>
    <source>
        <strain evidence="9 10">NBRC 112286</strain>
    </source>
</reference>
<dbReference type="Proteomes" id="UP001426770">
    <property type="component" value="Unassembled WGS sequence"/>
</dbReference>
<evidence type="ECO:0000256" key="2">
    <source>
        <dbReference type="ARBA" id="ARBA00008566"/>
    </source>
</evidence>
<dbReference type="Pfam" id="PF03595">
    <property type="entry name" value="SLAC1"/>
    <property type="match status" value="1"/>
</dbReference>
<feature type="transmembrane region" description="Helical" evidence="8">
    <location>
        <begin position="318"/>
        <end position="337"/>
    </location>
</feature>
<evidence type="ECO:0000256" key="5">
    <source>
        <dbReference type="ARBA" id="ARBA00022692"/>
    </source>
</evidence>
<feature type="transmembrane region" description="Helical" evidence="8">
    <location>
        <begin position="176"/>
        <end position="204"/>
    </location>
</feature>
<gene>
    <name evidence="9" type="ORF">Lsed01_00136</name>
</gene>
<name>A0ABP9WD12_9MICO</name>
<dbReference type="PANTHER" id="PTHR31686">
    <property type="match status" value="1"/>
</dbReference>
<accession>A0ABP9WD12</accession>